<dbReference type="Proteomes" id="UP000008064">
    <property type="component" value="Unassembled WGS sequence"/>
</dbReference>
<dbReference type="RefSeq" id="XP_007323368.1">
    <property type="nucleotide sequence ID" value="XM_007323306.1"/>
</dbReference>
<accession>F8PAU5</accession>
<reference evidence="2" key="1">
    <citation type="submission" date="2011-04" db="EMBL/GenBank/DDBJ databases">
        <title>Evolution of plant cell wall degrading machinery underlies the functional diversity of forest fungi.</title>
        <authorList>
            <consortium name="US DOE Joint Genome Institute (JGI-PGF)"/>
            <person name="Eastwood D.C."/>
            <person name="Floudas D."/>
            <person name="Binder M."/>
            <person name="Majcherczyk A."/>
            <person name="Schneider P."/>
            <person name="Aerts A."/>
            <person name="Asiegbu F.O."/>
            <person name="Baker S.E."/>
            <person name="Barry K."/>
            <person name="Bendiksby M."/>
            <person name="Blumentritt M."/>
            <person name="Coutinho P.M."/>
            <person name="Cullen D."/>
            <person name="Cullen D."/>
            <person name="Gathman A."/>
            <person name="Goodell B."/>
            <person name="Henrissat B."/>
            <person name="Ihrmark K."/>
            <person name="Kauserud H."/>
            <person name="Kohler A."/>
            <person name="LaButti K."/>
            <person name="Lapidus A."/>
            <person name="Lavin J.L."/>
            <person name="Lee Y.-H."/>
            <person name="Lindquist E."/>
            <person name="Lilly W."/>
            <person name="Lucas S."/>
            <person name="Morin E."/>
            <person name="Murat C."/>
            <person name="Oguiza J.A."/>
            <person name="Park J."/>
            <person name="Pisabarro A.G."/>
            <person name="Riley R."/>
            <person name="Rosling A."/>
            <person name="Salamov A."/>
            <person name="Schmidt O."/>
            <person name="Schmutz J."/>
            <person name="Skrede I."/>
            <person name="Stenlid J."/>
            <person name="Wiebenga A."/>
            <person name="Xie X."/>
            <person name="Kues U."/>
            <person name="Hibbett D.S."/>
            <person name="Hoffmeister D."/>
            <person name="Hogberg N."/>
            <person name="Martin F."/>
            <person name="Grigoriev I.V."/>
            <person name="Watkinson S.C."/>
        </authorList>
    </citation>
    <scope>NUCLEOTIDE SEQUENCE</scope>
    <source>
        <strain evidence="2">S7.9</strain>
    </source>
</reference>
<gene>
    <name evidence="2" type="ORF">SERLADRAFT_478436</name>
</gene>
<dbReference type="HOGENOM" id="CLU_2874051_0_0_1"/>
<keyword evidence="1" id="KW-0472">Membrane</keyword>
<dbReference type="GeneID" id="18821167"/>
<feature type="transmembrane region" description="Helical" evidence="1">
    <location>
        <begin position="34"/>
        <end position="58"/>
    </location>
</feature>
<protein>
    <submittedName>
        <fullName evidence="2">Uncharacterized protein</fullName>
    </submittedName>
</protein>
<keyword evidence="1" id="KW-0812">Transmembrane</keyword>
<dbReference type="AlphaFoldDB" id="F8PAU5"/>
<organism>
    <name type="scientific">Serpula lacrymans var. lacrymans (strain S7.9)</name>
    <name type="common">Dry rot fungus</name>
    <dbReference type="NCBI Taxonomy" id="578457"/>
    <lineage>
        <taxon>Eukaryota</taxon>
        <taxon>Fungi</taxon>
        <taxon>Dikarya</taxon>
        <taxon>Basidiomycota</taxon>
        <taxon>Agaricomycotina</taxon>
        <taxon>Agaricomycetes</taxon>
        <taxon>Agaricomycetidae</taxon>
        <taxon>Boletales</taxon>
        <taxon>Coniophorineae</taxon>
        <taxon>Serpulaceae</taxon>
        <taxon>Serpula</taxon>
    </lineage>
</organism>
<name>F8PAU5_SERL9</name>
<sequence>MHSIHPLRESGRPQRVRRATCTVTELEETFMETYIRLTACAIAIIAILVFVTASYTSFERQIVL</sequence>
<evidence type="ECO:0000313" key="2">
    <source>
        <dbReference type="EMBL" id="EGO19933.1"/>
    </source>
</evidence>
<proteinExistence type="predicted"/>
<dbReference type="EMBL" id="GL945442">
    <property type="protein sequence ID" value="EGO19933.1"/>
    <property type="molecule type" value="Genomic_DNA"/>
</dbReference>
<evidence type="ECO:0000256" key="1">
    <source>
        <dbReference type="SAM" id="Phobius"/>
    </source>
</evidence>
<dbReference type="KEGG" id="sla:SERLADRAFT_478436"/>
<feature type="non-terminal residue" evidence="2">
    <location>
        <position position="64"/>
    </location>
</feature>
<keyword evidence="1" id="KW-1133">Transmembrane helix</keyword>